<dbReference type="OrthoDB" id="9761189at2"/>
<protein>
    <submittedName>
        <fullName evidence="1">Uncharacterized protein</fullName>
    </submittedName>
</protein>
<accession>A0A2K8YUY4</accession>
<evidence type="ECO:0000313" key="2">
    <source>
        <dbReference type="Proteomes" id="UP000232883"/>
    </source>
</evidence>
<gene>
    <name evidence="1" type="ORF">CWM47_06230</name>
</gene>
<keyword evidence="2" id="KW-1185">Reference proteome</keyword>
<dbReference type="RefSeq" id="WP_100987163.1">
    <property type="nucleotide sequence ID" value="NZ_CP025096.1"/>
</dbReference>
<proteinExistence type="predicted"/>
<sequence>MASLDVDQQMLRDVIKISAEARSKAWAILELVGELPNLESWGLRDMHQQIHRLYAADRLVFKGLYRSPRSSSSPSERKQ</sequence>
<evidence type="ECO:0000313" key="1">
    <source>
        <dbReference type="EMBL" id="AUD01442.1"/>
    </source>
</evidence>
<dbReference type="Proteomes" id="UP000232883">
    <property type="component" value="Chromosome"/>
</dbReference>
<dbReference type="AlphaFoldDB" id="A0A2K8YUY4"/>
<reference evidence="1 2" key="1">
    <citation type="submission" date="2017-11" db="EMBL/GenBank/DDBJ databases">
        <title>Taxonomic description and genome sequences of Spirosoma HA7 sp. nov., isolated from pollen microhabitat of Corylus avellana.</title>
        <authorList>
            <person name="Ambika Manirajan B."/>
            <person name="Suarez C."/>
            <person name="Ratering S."/>
            <person name="Geissler-Plaum R."/>
            <person name="Cardinale M."/>
            <person name="Sylvia S."/>
        </authorList>
    </citation>
    <scope>NUCLEOTIDE SEQUENCE [LARGE SCALE GENOMIC DNA]</scope>
    <source>
        <strain evidence="1 2">HA7</strain>
    </source>
</reference>
<dbReference type="EMBL" id="CP025096">
    <property type="protein sequence ID" value="AUD01442.1"/>
    <property type="molecule type" value="Genomic_DNA"/>
</dbReference>
<dbReference type="KEGG" id="spir:CWM47_06230"/>
<name>A0A2K8YUY4_9BACT</name>
<organism evidence="1 2">
    <name type="scientific">Spirosoma pollinicola</name>
    <dbReference type="NCBI Taxonomy" id="2057025"/>
    <lineage>
        <taxon>Bacteria</taxon>
        <taxon>Pseudomonadati</taxon>
        <taxon>Bacteroidota</taxon>
        <taxon>Cytophagia</taxon>
        <taxon>Cytophagales</taxon>
        <taxon>Cytophagaceae</taxon>
        <taxon>Spirosoma</taxon>
    </lineage>
</organism>